<proteinExistence type="predicted"/>
<keyword evidence="3" id="KW-0460">Magnesium</keyword>
<evidence type="ECO:0000256" key="1">
    <source>
        <dbReference type="ARBA" id="ARBA00022679"/>
    </source>
</evidence>
<dbReference type="InParanoid" id="A0A3M0C6S9"/>
<sequence>MTGVADARGVPCLPGTTVSRRAMILAAGKGTRMGALSETRPKPLTPVAGRTLIDRALDKMAAAGLGPVIVNLHHLAGRMEAHLRSRMDAGQVIVSDERDALLDTGGGVCKALPMIGQHPFFVILGDSLWEDGPVPALDRMAGVFRPDRMDGLLLLQPRDRAVGFDGAGDFSLSPDPLFAGQEVGTIAPRGTRATAAYAFAGVQILSPHLYDGAPAGPFSNWWAWNRALERGRLYGLVHEGDWMHVGTPEAIAAAEARLAVRAAGGRP</sequence>
<feature type="domain" description="MobA-like NTP transferase" evidence="4">
    <location>
        <begin position="22"/>
        <end position="127"/>
    </location>
</feature>
<keyword evidence="2 5" id="KW-0548">Nucleotidyltransferase</keyword>
<dbReference type="GO" id="GO:0016779">
    <property type="term" value="F:nucleotidyltransferase activity"/>
    <property type="evidence" value="ECO:0007669"/>
    <property type="project" value="UniProtKB-KW"/>
</dbReference>
<protein>
    <submittedName>
        <fullName evidence="5">MurNAc alpha-1-phosphate uridylyltransferase</fullName>
    </submittedName>
</protein>
<evidence type="ECO:0000256" key="3">
    <source>
        <dbReference type="ARBA" id="ARBA00022842"/>
    </source>
</evidence>
<keyword evidence="1 5" id="KW-0808">Transferase</keyword>
<dbReference type="InterPro" id="IPR025877">
    <property type="entry name" value="MobA-like_NTP_Trfase"/>
</dbReference>
<comment type="caution">
    <text evidence="5">The sequence shown here is derived from an EMBL/GenBank/DDBJ whole genome shotgun (WGS) entry which is preliminary data.</text>
</comment>
<gene>
    <name evidence="5" type="ORF">BXY39_3141</name>
</gene>
<dbReference type="InterPro" id="IPR029044">
    <property type="entry name" value="Nucleotide-diphossugar_trans"/>
</dbReference>
<dbReference type="EMBL" id="REFR01000014">
    <property type="protein sequence ID" value="RMB02789.1"/>
    <property type="molecule type" value="Genomic_DNA"/>
</dbReference>
<organism evidence="5 6">
    <name type="scientific">Eilatimonas milleporae</name>
    <dbReference type="NCBI Taxonomy" id="911205"/>
    <lineage>
        <taxon>Bacteria</taxon>
        <taxon>Pseudomonadati</taxon>
        <taxon>Pseudomonadota</taxon>
        <taxon>Alphaproteobacteria</taxon>
        <taxon>Kordiimonadales</taxon>
        <taxon>Kordiimonadaceae</taxon>
        <taxon>Eilatimonas</taxon>
    </lineage>
</organism>
<dbReference type="InterPro" id="IPR050065">
    <property type="entry name" value="GlmU-like"/>
</dbReference>
<dbReference type="CDD" id="cd06422">
    <property type="entry name" value="NTP_transferase_like_1"/>
    <property type="match status" value="1"/>
</dbReference>
<accession>A0A3M0C6S9</accession>
<dbReference type="Gene3D" id="3.90.550.10">
    <property type="entry name" value="Spore Coat Polysaccharide Biosynthesis Protein SpsA, Chain A"/>
    <property type="match status" value="1"/>
</dbReference>
<evidence type="ECO:0000259" key="4">
    <source>
        <dbReference type="Pfam" id="PF12804"/>
    </source>
</evidence>
<dbReference type="Proteomes" id="UP000271227">
    <property type="component" value="Unassembled WGS sequence"/>
</dbReference>
<dbReference type="RefSeq" id="WP_121939786.1">
    <property type="nucleotide sequence ID" value="NZ_REFR01000014.1"/>
</dbReference>
<name>A0A3M0C6S9_9PROT</name>
<evidence type="ECO:0000256" key="2">
    <source>
        <dbReference type="ARBA" id="ARBA00022695"/>
    </source>
</evidence>
<dbReference type="AlphaFoldDB" id="A0A3M0C6S9"/>
<dbReference type="SUPFAM" id="SSF53448">
    <property type="entry name" value="Nucleotide-diphospho-sugar transferases"/>
    <property type="match status" value="1"/>
</dbReference>
<dbReference type="PANTHER" id="PTHR43584">
    <property type="entry name" value="NUCLEOTIDYL TRANSFERASE"/>
    <property type="match status" value="1"/>
</dbReference>
<dbReference type="OrthoDB" id="9788272at2"/>
<reference evidence="5 6" key="1">
    <citation type="submission" date="2018-10" db="EMBL/GenBank/DDBJ databases">
        <title>Genomic Encyclopedia of Archaeal and Bacterial Type Strains, Phase II (KMG-II): from individual species to whole genera.</title>
        <authorList>
            <person name="Goeker M."/>
        </authorList>
    </citation>
    <scope>NUCLEOTIDE SEQUENCE [LARGE SCALE GENOMIC DNA]</scope>
    <source>
        <strain evidence="5 6">DSM 25217</strain>
    </source>
</reference>
<evidence type="ECO:0000313" key="5">
    <source>
        <dbReference type="EMBL" id="RMB02789.1"/>
    </source>
</evidence>
<evidence type="ECO:0000313" key="6">
    <source>
        <dbReference type="Proteomes" id="UP000271227"/>
    </source>
</evidence>
<keyword evidence="6" id="KW-1185">Reference proteome</keyword>
<dbReference type="PANTHER" id="PTHR43584:SF8">
    <property type="entry name" value="N-ACETYLMURAMATE ALPHA-1-PHOSPHATE URIDYLYLTRANSFERASE"/>
    <property type="match status" value="1"/>
</dbReference>
<dbReference type="Pfam" id="PF12804">
    <property type="entry name" value="NTP_transf_3"/>
    <property type="match status" value="1"/>
</dbReference>